<gene>
    <name evidence="1" type="ORF">MCOR_20095</name>
</gene>
<organism evidence="1 2">
    <name type="scientific">Mytilus coruscus</name>
    <name type="common">Sea mussel</name>
    <dbReference type="NCBI Taxonomy" id="42192"/>
    <lineage>
        <taxon>Eukaryota</taxon>
        <taxon>Metazoa</taxon>
        <taxon>Spiralia</taxon>
        <taxon>Lophotrochozoa</taxon>
        <taxon>Mollusca</taxon>
        <taxon>Bivalvia</taxon>
        <taxon>Autobranchia</taxon>
        <taxon>Pteriomorphia</taxon>
        <taxon>Mytilida</taxon>
        <taxon>Mytiloidea</taxon>
        <taxon>Mytilidae</taxon>
        <taxon>Mytilinae</taxon>
        <taxon>Mytilus</taxon>
    </lineage>
</organism>
<dbReference type="OrthoDB" id="6117915at2759"/>
<accession>A0A6J8BN07</accession>
<evidence type="ECO:0000313" key="1">
    <source>
        <dbReference type="EMBL" id="CAC5384460.1"/>
    </source>
</evidence>
<reference evidence="1 2" key="1">
    <citation type="submission" date="2020-06" db="EMBL/GenBank/DDBJ databases">
        <authorList>
            <person name="Li R."/>
            <person name="Bekaert M."/>
        </authorList>
    </citation>
    <scope>NUCLEOTIDE SEQUENCE [LARGE SCALE GENOMIC DNA]</scope>
    <source>
        <strain evidence="2">wild</strain>
    </source>
</reference>
<proteinExistence type="predicted"/>
<dbReference type="AlphaFoldDB" id="A0A6J8BN07"/>
<sequence length="705" mass="79453">MNRTKNWDDLKKHTPFPLETIAVLFMESTIRNISNCKKVDLNGCPSGYYMNQTNTSCLACEEIHSGAYSNDNVEVPTPWAEDGDEQCLQFKYRNNKYNDDTTVFAKANLTKEMSQKSCINDNEHVPSDFRLFSNDKDCSLKSSGTESEAISQFEYDSGRNNSELFYKLDKITNEWKMKSEYLIIISLTNAHHESLLFKEILLTAVENKLSFVCRWLLSHFQYEDECIVQVLSKSFEVGNNETIKTLAWKVTRQFYRKYKKLLDDNAIDIYPAYKCECHNACTEKVCLLTGKKIIAIEWKGNERSCMPATFFYFDVKLFSCDNVCKTGNAATGEMKDIMSKISDNYGSSSRSLLMNQIDGKIASTMFQQHRNLSLICPSFMKSTNYGFDHKVSRTFCIQLFCKRKGCIPLGENHFPSIIKGQLTDVLQGHGYFASTPLRIGDKIGTNTMCGTLGGFYRIAGKFKCFLTCAHVLYSLPTLLAPKDDPSYDEEIKVFLDPQQSKSHCGDVFRGVFNHDDPNKTSVDAGLVIIKPSDFFIDPNDIVRDINGAPHPASSLKLTSEFVNRHSCDHMKLCCTRETVPIVAQGAFTKIDGNVTFQRPTHTDVCFQDNGQLNGHANGLTFHPLLITQPAHMPLQVGPLTEKRIFTMYNQMVMNIPLQLGDSGTCIYITGDTKEKSGCVGMAIAFCSKSGLSLVTPMQEIIRAIN</sequence>
<protein>
    <submittedName>
        <fullName evidence="1">Uncharacterized protein</fullName>
    </submittedName>
</protein>
<dbReference type="Proteomes" id="UP000507470">
    <property type="component" value="Unassembled WGS sequence"/>
</dbReference>
<evidence type="ECO:0000313" key="2">
    <source>
        <dbReference type="Proteomes" id="UP000507470"/>
    </source>
</evidence>
<name>A0A6J8BN07_MYTCO</name>
<dbReference type="EMBL" id="CACVKT020003577">
    <property type="protein sequence ID" value="CAC5384460.1"/>
    <property type="molecule type" value="Genomic_DNA"/>
</dbReference>
<keyword evidence="2" id="KW-1185">Reference proteome</keyword>